<dbReference type="InterPro" id="IPR036390">
    <property type="entry name" value="WH_DNA-bd_sf"/>
</dbReference>
<evidence type="ECO:0000259" key="8">
    <source>
        <dbReference type="PROSITE" id="PS50250"/>
    </source>
</evidence>
<evidence type="ECO:0000256" key="1">
    <source>
        <dbReference type="ARBA" id="ARBA00004123"/>
    </source>
</evidence>
<protein>
    <recommendedName>
        <fullName evidence="4">COP9 signalosome complex subunit 3</fullName>
    </recommendedName>
</protein>
<dbReference type="Gene3D" id="1.10.10.10">
    <property type="entry name" value="Winged helix-like DNA-binding domain superfamily/Winged helix DNA-binding domain"/>
    <property type="match status" value="1"/>
</dbReference>
<dbReference type="Proteomes" id="UP000751190">
    <property type="component" value="Unassembled WGS sequence"/>
</dbReference>
<dbReference type="InterPro" id="IPR050756">
    <property type="entry name" value="CSN3"/>
</dbReference>
<dbReference type="InterPro" id="IPR036388">
    <property type="entry name" value="WH-like_DNA-bd_sf"/>
</dbReference>
<comment type="caution">
    <text evidence="9">The sequence shown here is derived from an EMBL/GenBank/DDBJ whole genome shotgun (WGS) entry which is preliminary data.</text>
</comment>
<dbReference type="EMBL" id="JAGTXO010000007">
    <property type="protein sequence ID" value="KAG8466534.1"/>
    <property type="molecule type" value="Genomic_DNA"/>
</dbReference>
<accession>A0A8J5XU09</accession>
<feature type="domain" description="PCI" evidence="8">
    <location>
        <begin position="198"/>
        <end position="366"/>
    </location>
</feature>
<comment type="similarity">
    <text evidence="3">Belongs to the CSN3 family.</text>
</comment>
<organism evidence="9 10">
    <name type="scientific">Diacronema lutheri</name>
    <name type="common">Unicellular marine alga</name>
    <name type="synonym">Monochrysis lutheri</name>
    <dbReference type="NCBI Taxonomy" id="2081491"/>
    <lineage>
        <taxon>Eukaryota</taxon>
        <taxon>Haptista</taxon>
        <taxon>Haptophyta</taxon>
        <taxon>Pavlovophyceae</taxon>
        <taxon>Pavlovales</taxon>
        <taxon>Pavlovaceae</taxon>
        <taxon>Diacronema</taxon>
    </lineage>
</organism>
<keyword evidence="5" id="KW-0963">Cytoplasm</keyword>
<comment type="subcellular location">
    <subcellularLocation>
        <location evidence="2">Cytoplasm</location>
    </subcellularLocation>
    <subcellularLocation>
        <location evidence="1">Nucleus</location>
    </subcellularLocation>
</comment>
<dbReference type="GO" id="GO:0006511">
    <property type="term" value="P:ubiquitin-dependent protein catabolic process"/>
    <property type="evidence" value="ECO:0007669"/>
    <property type="project" value="TreeGrafter"/>
</dbReference>
<dbReference type="InterPro" id="IPR000717">
    <property type="entry name" value="PCI_dom"/>
</dbReference>
<sequence>MDTIVSAITSARTPDEHKALVATLRSQEELLFRHAMSLDDLCEPLSAPAHTLGLVFALNVRASALAQAGASPLASTFVQRCRLLLLHADRAQLVFAPLEFSRLCAKFLTFALPQPSGALLAVRPLLAAAAALAPTPNHITPVHALALQAAILAKTYRAALPILDATLVQIDVPRTGVTAHDVLLLHYYAGIALVGLKRHARAAQSFQLVLTAPALVLNSIIVEAYKKWTLCSLIASRAVPALPRYAATAVTRHVRSAAGAYTDLAGAFASRESAKLRRVLVQHAAVYRKDGNAGLVKQCASAFDKECIERLSRTYVTLSLQQLASAAGLGSAEQAEALLLKMAEQGELRAQVDRVRGMALFADSDGPDSDELKAGLDARLETAVALTQKLRALHDELAGDASFLAKTVTKGDRVGARAHLGPHHGADEMAVM</sequence>
<evidence type="ECO:0000313" key="9">
    <source>
        <dbReference type="EMBL" id="KAG8466534.1"/>
    </source>
</evidence>
<dbReference type="PANTHER" id="PTHR10758:SF1">
    <property type="entry name" value="COP9 SIGNALOSOME COMPLEX SUBUNIT 3"/>
    <property type="match status" value="1"/>
</dbReference>
<keyword evidence="10" id="KW-1185">Reference proteome</keyword>
<dbReference type="GO" id="GO:0005737">
    <property type="term" value="C:cytoplasm"/>
    <property type="evidence" value="ECO:0007669"/>
    <property type="project" value="UniProtKB-SubCell"/>
</dbReference>
<evidence type="ECO:0000256" key="4">
    <source>
        <dbReference type="ARBA" id="ARBA00014878"/>
    </source>
</evidence>
<evidence type="ECO:0000256" key="2">
    <source>
        <dbReference type="ARBA" id="ARBA00004496"/>
    </source>
</evidence>
<evidence type="ECO:0000256" key="6">
    <source>
        <dbReference type="ARBA" id="ARBA00022790"/>
    </source>
</evidence>
<dbReference type="Pfam" id="PF01399">
    <property type="entry name" value="PCI"/>
    <property type="match status" value="1"/>
</dbReference>
<dbReference type="InterPro" id="IPR055089">
    <property type="entry name" value="COP9_N"/>
</dbReference>
<dbReference type="OrthoDB" id="29061at2759"/>
<dbReference type="Pfam" id="PF22788">
    <property type="entry name" value="COP9_hel_rpt"/>
    <property type="match status" value="1"/>
</dbReference>
<dbReference type="OMA" id="NHYHDLV"/>
<name>A0A8J5XU09_DIALT</name>
<evidence type="ECO:0000256" key="7">
    <source>
        <dbReference type="ARBA" id="ARBA00023242"/>
    </source>
</evidence>
<keyword evidence="7" id="KW-0539">Nucleus</keyword>
<dbReference type="SMART" id="SM00088">
    <property type="entry name" value="PINT"/>
    <property type="match status" value="1"/>
</dbReference>
<evidence type="ECO:0000256" key="3">
    <source>
        <dbReference type="ARBA" id="ARBA00007084"/>
    </source>
</evidence>
<dbReference type="PROSITE" id="PS50250">
    <property type="entry name" value="PCI"/>
    <property type="match status" value="1"/>
</dbReference>
<dbReference type="PANTHER" id="PTHR10758">
    <property type="entry name" value="26S PROTEASOME NON-ATPASE REGULATORY SUBUNIT 3/COP9 SIGNALOSOME COMPLEX SUBUNIT 3"/>
    <property type="match status" value="1"/>
</dbReference>
<keyword evidence="6" id="KW-0736">Signalosome</keyword>
<evidence type="ECO:0000313" key="10">
    <source>
        <dbReference type="Proteomes" id="UP000751190"/>
    </source>
</evidence>
<reference evidence="9" key="1">
    <citation type="submission" date="2021-05" db="EMBL/GenBank/DDBJ databases">
        <title>The genome of the haptophyte Pavlova lutheri (Diacronema luteri, Pavlovales) - a model for lipid biosynthesis in eukaryotic algae.</title>
        <authorList>
            <person name="Hulatt C.J."/>
            <person name="Posewitz M.C."/>
        </authorList>
    </citation>
    <scope>NUCLEOTIDE SEQUENCE</scope>
    <source>
        <strain evidence="9">NIVA-4/92</strain>
    </source>
</reference>
<proteinExistence type="inferred from homology"/>
<gene>
    <name evidence="9" type="ORF">KFE25_007913</name>
</gene>
<dbReference type="GO" id="GO:0008180">
    <property type="term" value="C:COP9 signalosome"/>
    <property type="evidence" value="ECO:0007669"/>
    <property type="project" value="UniProtKB-KW"/>
</dbReference>
<dbReference type="AlphaFoldDB" id="A0A8J5XU09"/>
<dbReference type="SUPFAM" id="SSF46785">
    <property type="entry name" value="Winged helix' DNA-binding domain"/>
    <property type="match status" value="1"/>
</dbReference>
<evidence type="ECO:0000256" key="5">
    <source>
        <dbReference type="ARBA" id="ARBA00022490"/>
    </source>
</evidence>